<proteinExistence type="predicted"/>
<dbReference type="SUPFAM" id="SSF57667">
    <property type="entry name" value="beta-beta-alpha zinc fingers"/>
    <property type="match status" value="1"/>
</dbReference>
<dbReference type="Gene3D" id="3.30.160.60">
    <property type="entry name" value="Classic Zinc Finger"/>
    <property type="match status" value="1"/>
</dbReference>
<dbReference type="AlphaFoldDB" id="A0AAV0VZZ9"/>
<evidence type="ECO:0000256" key="1">
    <source>
        <dbReference type="PROSITE-ProRule" id="PRU00042"/>
    </source>
</evidence>
<name>A0AAV0VZZ9_9HEMI</name>
<organism evidence="4 5">
    <name type="scientific">Macrosiphum euphorbiae</name>
    <name type="common">potato aphid</name>
    <dbReference type="NCBI Taxonomy" id="13131"/>
    <lineage>
        <taxon>Eukaryota</taxon>
        <taxon>Metazoa</taxon>
        <taxon>Ecdysozoa</taxon>
        <taxon>Arthropoda</taxon>
        <taxon>Hexapoda</taxon>
        <taxon>Insecta</taxon>
        <taxon>Pterygota</taxon>
        <taxon>Neoptera</taxon>
        <taxon>Paraneoptera</taxon>
        <taxon>Hemiptera</taxon>
        <taxon>Sternorrhyncha</taxon>
        <taxon>Aphidomorpha</taxon>
        <taxon>Aphidoidea</taxon>
        <taxon>Aphididae</taxon>
        <taxon>Macrosiphini</taxon>
        <taxon>Macrosiphum</taxon>
    </lineage>
</organism>
<keyword evidence="1" id="KW-0863">Zinc-finger</keyword>
<dbReference type="InterPro" id="IPR013087">
    <property type="entry name" value="Znf_C2H2_type"/>
</dbReference>
<comment type="caution">
    <text evidence="4">The sequence shown here is derived from an EMBL/GenBank/DDBJ whole genome shotgun (WGS) entry which is preliminary data.</text>
</comment>
<dbReference type="InterPro" id="IPR036236">
    <property type="entry name" value="Znf_C2H2_sf"/>
</dbReference>
<reference evidence="4 5" key="1">
    <citation type="submission" date="2023-01" db="EMBL/GenBank/DDBJ databases">
        <authorList>
            <person name="Whitehead M."/>
        </authorList>
    </citation>
    <scope>NUCLEOTIDE SEQUENCE [LARGE SCALE GENOMIC DNA]</scope>
</reference>
<feature type="compositionally biased region" description="Acidic residues" evidence="2">
    <location>
        <begin position="88"/>
        <end position="98"/>
    </location>
</feature>
<evidence type="ECO:0000313" key="4">
    <source>
        <dbReference type="EMBL" id="CAI6348371.1"/>
    </source>
</evidence>
<feature type="region of interest" description="Disordered" evidence="2">
    <location>
        <begin position="78"/>
        <end position="118"/>
    </location>
</feature>
<gene>
    <name evidence="4" type="ORF">MEUPH1_LOCUS5056</name>
</gene>
<dbReference type="SMART" id="SM00355">
    <property type="entry name" value="ZnF_C2H2"/>
    <property type="match status" value="1"/>
</dbReference>
<keyword evidence="1" id="KW-0479">Metal-binding</keyword>
<feature type="domain" description="C2H2-type" evidence="3">
    <location>
        <begin position="58"/>
        <end position="85"/>
    </location>
</feature>
<dbReference type="Proteomes" id="UP001160148">
    <property type="component" value="Unassembled WGS sequence"/>
</dbReference>
<keyword evidence="5" id="KW-1185">Reference proteome</keyword>
<dbReference type="PROSITE" id="PS00028">
    <property type="entry name" value="ZINC_FINGER_C2H2_1"/>
    <property type="match status" value="1"/>
</dbReference>
<keyword evidence="1" id="KW-0862">Zinc</keyword>
<evidence type="ECO:0000313" key="5">
    <source>
        <dbReference type="Proteomes" id="UP001160148"/>
    </source>
</evidence>
<evidence type="ECO:0000259" key="3">
    <source>
        <dbReference type="PROSITE" id="PS50157"/>
    </source>
</evidence>
<feature type="compositionally biased region" description="Basic and acidic residues" evidence="2">
    <location>
        <begin position="104"/>
        <end position="118"/>
    </location>
</feature>
<evidence type="ECO:0000256" key="2">
    <source>
        <dbReference type="SAM" id="MobiDB-lite"/>
    </source>
</evidence>
<dbReference type="GO" id="GO:0008270">
    <property type="term" value="F:zinc ion binding"/>
    <property type="evidence" value="ECO:0007669"/>
    <property type="project" value="UniProtKB-KW"/>
</dbReference>
<accession>A0AAV0VZZ9</accession>
<dbReference type="EMBL" id="CARXXK010000001">
    <property type="protein sequence ID" value="CAI6348371.1"/>
    <property type="molecule type" value="Genomic_DNA"/>
</dbReference>
<protein>
    <recommendedName>
        <fullName evidence="3">C2H2-type domain-containing protein</fullName>
    </recommendedName>
</protein>
<dbReference type="PROSITE" id="PS50157">
    <property type="entry name" value="ZINC_FINGER_C2H2_2"/>
    <property type="match status" value="1"/>
</dbReference>
<sequence length="118" mass="13643">MVRYDGSHSDYPTQWACKMCLKFILSEEAVKNHLITCSIQCNRAMPPPQMKKNEVTQYICGYCEKVFQRRVALKKHIESHENSSSSLESEESDIEIEDGSAITEQRKEDDKKPEEQSI</sequence>